<reference evidence="3 6" key="1">
    <citation type="submission" date="2017-04" db="EMBL/GenBank/DDBJ databases">
        <title>Complete Genome Sequence of the Bacillus horikoshii 20a strain from Cuatro Cienegas, Coahuila, Mexico.</title>
        <authorList>
            <person name="Zarza E."/>
            <person name="Alcaraz L.D."/>
            <person name="Aguilar-Salinas B."/>
            <person name="Islas A."/>
            <person name="Olmedo-Alvarez G."/>
        </authorList>
    </citation>
    <scope>NUCLEOTIDE SEQUENCE [LARGE SCALE GENOMIC DNA]</scope>
    <source>
        <strain evidence="3 6">20a</strain>
    </source>
</reference>
<evidence type="ECO:0000313" key="7">
    <source>
        <dbReference type="Proteomes" id="UP000323393"/>
    </source>
</evidence>
<dbReference type="PROSITE" id="PS50151">
    <property type="entry name" value="UVR"/>
    <property type="match status" value="1"/>
</dbReference>
<reference evidence="7 8" key="2">
    <citation type="submission" date="2019-08" db="EMBL/GenBank/DDBJ databases">
        <title>Bacillus genomes from the desert of Cuatro Cienegas, Coahuila.</title>
        <authorList>
            <person name="Olmedo-Alvarez G."/>
        </authorList>
    </citation>
    <scope>NUCLEOTIDE SEQUENCE [LARGE SCALE GENOMIC DNA]</scope>
    <source>
        <strain evidence="4 7">CH88_3T</strain>
        <strain evidence="5 8">CH98b_3T</strain>
    </source>
</reference>
<dbReference type="GO" id="GO:1990170">
    <property type="term" value="P:stress response to cadmium ion"/>
    <property type="evidence" value="ECO:0007669"/>
    <property type="project" value="TreeGrafter"/>
</dbReference>
<dbReference type="OrthoDB" id="9788704at2"/>
<evidence type="ECO:0000313" key="3">
    <source>
        <dbReference type="EMBL" id="ART74639.1"/>
    </source>
</evidence>
<evidence type="ECO:0000313" key="5">
    <source>
        <dbReference type="EMBL" id="TYS66827.1"/>
    </source>
</evidence>
<dbReference type="Pfam" id="PF02151">
    <property type="entry name" value="UVR"/>
    <property type="match status" value="1"/>
</dbReference>
<dbReference type="Gene3D" id="4.10.860.10">
    <property type="entry name" value="UVR domain"/>
    <property type="match status" value="1"/>
</dbReference>
<gene>
    <name evidence="3" type="ORF">B4U37_00505</name>
    <name evidence="4" type="ORF">FZC74_19285</name>
    <name evidence="5" type="ORF">FZC75_19725</name>
</gene>
<dbReference type="InterPro" id="IPR025542">
    <property type="entry name" value="YacH"/>
</dbReference>
<feature type="coiled-coil region" evidence="1">
    <location>
        <begin position="134"/>
        <end position="180"/>
    </location>
</feature>
<evidence type="ECO:0000259" key="2">
    <source>
        <dbReference type="PROSITE" id="PS50151"/>
    </source>
</evidence>
<dbReference type="GO" id="GO:0008270">
    <property type="term" value="F:zinc ion binding"/>
    <property type="evidence" value="ECO:0007669"/>
    <property type="project" value="TreeGrafter"/>
</dbReference>
<dbReference type="Proteomes" id="UP000324517">
    <property type="component" value="Unassembled WGS sequence"/>
</dbReference>
<dbReference type="InterPro" id="IPR001943">
    <property type="entry name" value="UVR_dom"/>
</dbReference>
<evidence type="ECO:0000313" key="6">
    <source>
        <dbReference type="Proteomes" id="UP000195573"/>
    </source>
</evidence>
<sequence length="182" mass="20750">MVCQECNERPAALHFTKIINGEKSEIHICEQCAQEKGSMSMFTGGSGFSINNLIAGLLNTEQAIPNPQQEELDPPKILQCERCKMTFQQFTKIGRFGCSECYHTFSDKMQPILKRLHSGNTVHAGKIPKRIGGSMHVRKEIDALREELQELILQEEFESAANTRDRIRELERQLSEKREGEQ</sequence>
<dbReference type="EMBL" id="VTET01000014">
    <property type="protein sequence ID" value="TYS66827.1"/>
    <property type="molecule type" value="Genomic_DNA"/>
</dbReference>
<dbReference type="InterPro" id="IPR036876">
    <property type="entry name" value="UVR_dom_sf"/>
</dbReference>
<dbReference type="PANTHER" id="PTHR38430:SF1">
    <property type="entry name" value="PROTEIN-ARGININE KINASE ACTIVATOR PROTEIN"/>
    <property type="match status" value="1"/>
</dbReference>
<organism evidence="5 8">
    <name type="scientific">Sutcliffiella horikoshii</name>
    <dbReference type="NCBI Taxonomy" id="79883"/>
    <lineage>
        <taxon>Bacteria</taxon>
        <taxon>Bacillati</taxon>
        <taxon>Bacillota</taxon>
        <taxon>Bacilli</taxon>
        <taxon>Bacillales</taxon>
        <taxon>Bacillaceae</taxon>
        <taxon>Sutcliffiella</taxon>
    </lineage>
</organism>
<accession>A0A1Y0CH68</accession>
<dbReference type="PIRSF" id="PIRSF015034">
    <property type="entry name" value="YacH"/>
    <property type="match status" value="1"/>
</dbReference>
<dbReference type="RefSeq" id="WP_088016662.1">
    <property type="nucleotide sequence ID" value="NZ_CP020880.1"/>
</dbReference>
<evidence type="ECO:0000313" key="4">
    <source>
        <dbReference type="EMBL" id="TYS54523.1"/>
    </source>
</evidence>
<proteinExistence type="predicted"/>
<dbReference type="AlphaFoldDB" id="A0A1Y0CH68"/>
<evidence type="ECO:0000256" key="1">
    <source>
        <dbReference type="SAM" id="Coils"/>
    </source>
</evidence>
<dbReference type="GO" id="GO:0046870">
    <property type="term" value="F:cadmium ion binding"/>
    <property type="evidence" value="ECO:0007669"/>
    <property type="project" value="TreeGrafter"/>
</dbReference>
<evidence type="ECO:0000313" key="8">
    <source>
        <dbReference type="Proteomes" id="UP000324517"/>
    </source>
</evidence>
<keyword evidence="6" id="KW-1185">Reference proteome</keyword>
<dbReference type="SUPFAM" id="SSF46600">
    <property type="entry name" value="C-terminal UvrC-binding domain of UvrB"/>
    <property type="match status" value="1"/>
</dbReference>
<dbReference type="EMBL" id="CP020880">
    <property type="protein sequence ID" value="ART74639.1"/>
    <property type="molecule type" value="Genomic_DNA"/>
</dbReference>
<keyword evidence="1" id="KW-0175">Coiled coil</keyword>
<name>A0A1Y0CH68_9BACI</name>
<dbReference type="GO" id="GO:0005507">
    <property type="term" value="F:copper ion binding"/>
    <property type="evidence" value="ECO:0007669"/>
    <property type="project" value="TreeGrafter"/>
</dbReference>
<dbReference type="EMBL" id="VTEU01000013">
    <property type="protein sequence ID" value="TYS54523.1"/>
    <property type="molecule type" value="Genomic_DNA"/>
</dbReference>
<dbReference type="GO" id="GO:0050897">
    <property type="term" value="F:cobalt ion binding"/>
    <property type="evidence" value="ECO:0007669"/>
    <property type="project" value="TreeGrafter"/>
</dbReference>
<dbReference type="Proteomes" id="UP000323393">
    <property type="component" value="Unassembled WGS sequence"/>
</dbReference>
<dbReference type="PANTHER" id="PTHR38430">
    <property type="entry name" value="PROTEIN-ARGININE KINASE ACTIVATOR PROTEIN"/>
    <property type="match status" value="1"/>
</dbReference>
<dbReference type="Proteomes" id="UP000195573">
    <property type="component" value="Chromosome"/>
</dbReference>
<feature type="domain" description="UVR" evidence="2">
    <location>
        <begin position="138"/>
        <end position="173"/>
    </location>
</feature>
<dbReference type="GeneID" id="96736921"/>
<dbReference type="GO" id="GO:1990169">
    <property type="term" value="P:stress response to copper ion"/>
    <property type="evidence" value="ECO:0007669"/>
    <property type="project" value="TreeGrafter"/>
</dbReference>
<protein>
    <recommendedName>
        <fullName evidence="2">UVR domain-containing protein</fullName>
    </recommendedName>
</protein>
<dbReference type="KEGG" id="bhk:B4U37_00505"/>